<sequence>MGFLGFVLLIIDFLAWPLLALGYPLCASIRAIETGSEYHMRKLVTYWTIFSFISLFEHIFEKLIEWVPLWPYIKLITLCWLVIPQFNGACCFYQNLIHPCLLVKLDAVITQFYGSCYVYQRLLYSCLSVNLQIVTDWLNKPMEDPSLDYKLFLAMAERYLEENGSDALVKLIANKSKDYSLNHYVEEIKATDASDEAGMPIPSQVKSVRGNLIWIEKKMTGTQVKETAVPTKQANQLKQEEVKHAAAVRSEHSTNEELKEKVHLSAADLKGREHLVKLQKTMSSTAVAEEIECSALEELIANKSKDHSLNHHGEGIKATDICDKAGMLTPSQAKPDTIFPGPKWEVVTPTTEVANKPSVSSSLKENVKQWSCAHCQVSTTSEGGLNEHLQGKKHKKKEAALRAEKNEKTYNIDLSQKKSEFIQFVVSCNDLRLGQKSEECSLRPNDDDAPSLLMDDNAGDLRKNSYNTSHEKQNSKEHENREFKFWCETCKVGTLSEKVMEDHKMGKKHARHLRQLGQAV</sequence>
<feature type="region of interest" description="Disordered" evidence="1">
    <location>
        <begin position="441"/>
        <end position="478"/>
    </location>
</feature>
<dbReference type="Pfam" id="PF12874">
    <property type="entry name" value="zf-met"/>
    <property type="match status" value="2"/>
</dbReference>
<feature type="compositionally biased region" description="Basic and acidic residues" evidence="1">
    <location>
        <begin position="459"/>
        <end position="478"/>
    </location>
</feature>
<dbReference type="PANTHER" id="PTHR47487:SF14">
    <property type="entry name" value="U1-TYPE DOMAIN-CONTAINING PROTEIN"/>
    <property type="match status" value="1"/>
</dbReference>
<evidence type="ECO:0000313" key="5">
    <source>
        <dbReference type="Proteomes" id="UP000189701"/>
    </source>
</evidence>
<dbReference type="SMART" id="SM00451">
    <property type="entry name" value="ZnF_U1"/>
    <property type="match status" value="2"/>
</dbReference>
<dbReference type="GO" id="GO:0008270">
    <property type="term" value="F:zinc ion binding"/>
    <property type="evidence" value="ECO:0007669"/>
    <property type="project" value="InterPro"/>
</dbReference>
<feature type="domain" description="U1-type" evidence="4">
    <location>
        <begin position="482"/>
        <end position="516"/>
    </location>
</feature>
<reference evidence="5" key="1">
    <citation type="journal article" date="2013" name="Genome Biol.">
        <title>Reference genomes and transcriptomes of Nicotiana sylvestris and Nicotiana tomentosiformis.</title>
        <authorList>
            <person name="Sierro N."/>
            <person name="Battey J.N."/>
            <person name="Ouadi S."/>
            <person name="Bovet L."/>
            <person name="Goepfert S."/>
            <person name="Bakaher N."/>
            <person name="Peitsch M.C."/>
            <person name="Ivanov N.V."/>
        </authorList>
    </citation>
    <scope>NUCLEOTIDE SEQUENCE [LARGE SCALE GENOMIC DNA]</scope>
</reference>
<reference evidence="6" key="2">
    <citation type="submission" date="2025-08" db="UniProtKB">
        <authorList>
            <consortium name="RefSeq"/>
        </authorList>
    </citation>
    <scope>IDENTIFICATION</scope>
    <source>
        <tissue evidence="6">Leaf</tissue>
    </source>
</reference>
<dbReference type="InterPro" id="IPR004345">
    <property type="entry name" value="TB2_DP1_HVA22"/>
</dbReference>
<dbReference type="SMART" id="SM00355">
    <property type="entry name" value="ZnF_C2H2"/>
    <property type="match status" value="2"/>
</dbReference>
<dbReference type="InterPro" id="IPR003604">
    <property type="entry name" value="Matrin/U1-like-C_Znf_C2H2"/>
</dbReference>
<accession>A0A1U7Y649</accession>
<protein>
    <submittedName>
        <fullName evidence="6">Uncharacterized protein LOC104241059 isoform X4</fullName>
    </submittedName>
</protein>
<feature type="chain" id="PRO_5010534057" evidence="2">
    <location>
        <begin position="23"/>
        <end position="520"/>
    </location>
</feature>
<dbReference type="Gene3D" id="3.30.160.60">
    <property type="entry name" value="Classic Zinc Finger"/>
    <property type="match status" value="2"/>
</dbReference>
<evidence type="ECO:0000313" key="6">
    <source>
        <dbReference type="RefSeq" id="XP_009794265.1"/>
    </source>
</evidence>
<name>A0A1U7Y649_NICSY</name>
<feature type="domain" description="C2H2-type" evidence="3">
    <location>
        <begin position="485"/>
        <end position="509"/>
    </location>
</feature>
<dbReference type="RefSeq" id="XP_009794265.1">
    <property type="nucleotide sequence ID" value="XM_009795963.1"/>
</dbReference>
<keyword evidence="2" id="KW-0732">Signal</keyword>
<evidence type="ECO:0000259" key="3">
    <source>
        <dbReference type="SMART" id="SM00355"/>
    </source>
</evidence>
<feature type="signal peptide" evidence="2">
    <location>
        <begin position="1"/>
        <end position="22"/>
    </location>
</feature>
<evidence type="ECO:0000256" key="1">
    <source>
        <dbReference type="SAM" id="MobiDB-lite"/>
    </source>
</evidence>
<feature type="domain" description="U1-type" evidence="4">
    <location>
        <begin position="367"/>
        <end position="401"/>
    </location>
</feature>
<dbReference type="SUPFAM" id="SSF57667">
    <property type="entry name" value="beta-beta-alpha zinc fingers"/>
    <property type="match status" value="2"/>
</dbReference>
<dbReference type="PANTHER" id="PTHR47487">
    <property type="entry name" value="OS06G0651300 PROTEIN-RELATED"/>
    <property type="match status" value="1"/>
</dbReference>
<dbReference type="Pfam" id="PF03134">
    <property type="entry name" value="TB2_DP1_HVA22"/>
    <property type="match status" value="1"/>
</dbReference>
<dbReference type="InterPro" id="IPR036236">
    <property type="entry name" value="Znf_C2H2_sf"/>
</dbReference>
<dbReference type="AlphaFoldDB" id="A0A1U7Y649"/>
<feature type="domain" description="C2H2-type" evidence="3">
    <location>
        <begin position="370"/>
        <end position="394"/>
    </location>
</feature>
<dbReference type="Proteomes" id="UP000189701">
    <property type="component" value="Unplaced"/>
</dbReference>
<proteinExistence type="predicted"/>
<organism evidence="5 6">
    <name type="scientific">Nicotiana sylvestris</name>
    <name type="common">Wood tobacco</name>
    <name type="synonym">South American tobacco</name>
    <dbReference type="NCBI Taxonomy" id="4096"/>
    <lineage>
        <taxon>Eukaryota</taxon>
        <taxon>Viridiplantae</taxon>
        <taxon>Streptophyta</taxon>
        <taxon>Embryophyta</taxon>
        <taxon>Tracheophyta</taxon>
        <taxon>Spermatophyta</taxon>
        <taxon>Magnoliopsida</taxon>
        <taxon>eudicotyledons</taxon>
        <taxon>Gunneridae</taxon>
        <taxon>Pentapetalae</taxon>
        <taxon>asterids</taxon>
        <taxon>lamiids</taxon>
        <taxon>Solanales</taxon>
        <taxon>Solanaceae</taxon>
        <taxon>Nicotianoideae</taxon>
        <taxon>Nicotianeae</taxon>
        <taxon>Nicotiana</taxon>
    </lineage>
</organism>
<gene>
    <name evidence="6" type="primary">LOC104241059</name>
</gene>
<evidence type="ECO:0000259" key="4">
    <source>
        <dbReference type="SMART" id="SM00451"/>
    </source>
</evidence>
<evidence type="ECO:0000256" key="2">
    <source>
        <dbReference type="SAM" id="SignalP"/>
    </source>
</evidence>
<dbReference type="InterPro" id="IPR013087">
    <property type="entry name" value="Znf_C2H2_type"/>
</dbReference>
<dbReference type="GO" id="GO:0003676">
    <property type="term" value="F:nucleic acid binding"/>
    <property type="evidence" value="ECO:0007669"/>
    <property type="project" value="InterPro"/>
</dbReference>
<keyword evidence="5" id="KW-1185">Reference proteome</keyword>